<reference evidence="1" key="1">
    <citation type="submission" date="2020-03" db="EMBL/GenBank/DDBJ databases">
        <title>The deep terrestrial virosphere.</title>
        <authorList>
            <person name="Holmfeldt K."/>
            <person name="Nilsson E."/>
            <person name="Simone D."/>
            <person name="Lopez-Fernandez M."/>
            <person name="Wu X."/>
            <person name="de Brujin I."/>
            <person name="Lundin D."/>
            <person name="Andersson A."/>
            <person name="Bertilsson S."/>
            <person name="Dopson M."/>
        </authorList>
    </citation>
    <scope>NUCLEOTIDE SEQUENCE</scope>
    <source>
        <strain evidence="1">MM415B04998</strain>
    </source>
</reference>
<dbReference type="AlphaFoldDB" id="A0A6M3LPC5"/>
<name>A0A6M3LPC5_9ZZZZ</name>
<organism evidence="1">
    <name type="scientific">viral metagenome</name>
    <dbReference type="NCBI Taxonomy" id="1070528"/>
    <lineage>
        <taxon>unclassified sequences</taxon>
        <taxon>metagenomes</taxon>
        <taxon>organismal metagenomes</taxon>
    </lineage>
</organism>
<gene>
    <name evidence="1" type="ORF">MM415B04998_0006</name>
</gene>
<dbReference type="EMBL" id="MT143364">
    <property type="protein sequence ID" value="QJA96029.1"/>
    <property type="molecule type" value="Genomic_DNA"/>
</dbReference>
<protein>
    <submittedName>
        <fullName evidence="1">Uncharacterized protein</fullName>
    </submittedName>
</protein>
<evidence type="ECO:0000313" key="1">
    <source>
        <dbReference type="EMBL" id="QJA96029.1"/>
    </source>
</evidence>
<sequence>MTKRITVLDFKTVDPLFSQERDGIKPFTERLVDSKDSRFRIISKWEEGLPLSIRITNLATGENFTRKLIGKRFMRNHELGIDFKYMEPNWLILYLGDKVEDSREDPVLMTPKEIAEECQK</sequence>
<accession>A0A6M3LPC5</accession>
<proteinExistence type="predicted"/>